<proteinExistence type="predicted"/>
<keyword evidence="1" id="KW-1133">Transmembrane helix</keyword>
<gene>
    <name evidence="2" type="ordered locus">Caci_2091</name>
</gene>
<name>C7QG33_CATAD</name>
<evidence type="ECO:0000313" key="2">
    <source>
        <dbReference type="EMBL" id="ACU71010.1"/>
    </source>
</evidence>
<dbReference type="Proteomes" id="UP000000851">
    <property type="component" value="Chromosome"/>
</dbReference>
<accession>C7QG33</accession>
<evidence type="ECO:0000313" key="3">
    <source>
        <dbReference type="Proteomes" id="UP000000851"/>
    </source>
</evidence>
<sequence length="508" mass="53020">MDDDDVRRMLGKAVMKEEKLERDIVGSAVGIVLNRRRRARLYGATASGLAVAMGATALIWATGSSVTARREQPAASTTTAVSTSTAAAADPSAWDKDHDIFYRLPGLLNPLLPKGMSLTKSGTVLPNTDFWLNGPTGTNDFTLSAMTKSERNKAMEEGCVVGGVCSHHDVPGGTLYIATKNFTADYGGATGWAVGTAKQVLSFGDEYEFVPSAADGMVVDVIMSGTVSFEHYAPHPPSDDYQGSWPPSPAPAGAFDSSGDLLSADAFAALIAKPGFAAVTKLLDRHSPVDKATLARHKAADAAIAAAVKPVLPPGLTLAIGGDQGMPSEAELTLTGPSGANEFSWTAEPQVKNWHHSQACQSHTLANCTAKDVPGGQIEVTHTSQTAAKQGYPAAYAPGEADTPISGADVYKYLPDDPKGTIISISTGEQIHDIPWAATRPTTGVWAETTTPWPPAARTGEAFDAGGSLLTVDQAAAMVRHPGIADIVRTVTAATDPLDGMSGLQVWQ</sequence>
<keyword evidence="1" id="KW-0472">Membrane</keyword>
<dbReference type="AlphaFoldDB" id="C7QG33"/>
<keyword evidence="1" id="KW-0812">Transmembrane</keyword>
<dbReference type="InParanoid" id="C7QG33"/>
<evidence type="ECO:0000256" key="1">
    <source>
        <dbReference type="SAM" id="Phobius"/>
    </source>
</evidence>
<dbReference type="KEGG" id="cai:Caci_2091"/>
<feature type="transmembrane region" description="Helical" evidence="1">
    <location>
        <begin position="41"/>
        <end position="61"/>
    </location>
</feature>
<dbReference type="EMBL" id="CP001700">
    <property type="protein sequence ID" value="ACU71010.1"/>
    <property type="molecule type" value="Genomic_DNA"/>
</dbReference>
<protein>
    <submittedName>
        <fullName evidence="2">Uncharacterized protein</fullName>
    </submittedName>
</protein>
<dbReference type="RefSeq" id="WP_012786303.1">
    <property type="nucleotide sequence ID" value="NC_013131.1"/>
</dbReference>
<dbReference type="HOGENOM" id="CLU_536073_0_0_11"/>
<organism evidence="2 3">
    <name type="scientific">Catenulispora acidiphila (strain DSM 44928 / JCM 14897 / NBRC 102108 / NRRL B-24433 / ID139908)</name>
    <dbReference type="NCBI Taxonomy" id="479433"/>
    <lineage>
        <taxon>Bacteria</taxon>
        <taxon>Bacillati</taxon>
        <taxon>Actinomycetota</taxon>
        <taxon>Actinomycetes</taxon>
        <taxon>Catenulisporales</taxon>
        <taxon>Catenulisporaceae</taxon>
        <taxon>Catenulispora</taxon>
    </lineage>
</organism>
<reference evidence="2 3" key="1">
    <citation type="journal article" date="2009" name="Stand. Genomic Sci.">
        <title>Complete genome sequence of Catenulispora acidiphila type strain (ID 139908).</title>
        <authorList>
            <person name="Copeland A."/>
            <person name="Lapidus A."/>
            <person name="Glavina Del Rio T."/>
            <person name="Nolan M."/>
            <person name="Lucas S."/>
            <person name="Chen F."/>
            <person name="Tice H."/>
            <person name="Cheng J.F."/>
            <person name="Bruce D."/>
            <person name="Goodwin L."/>
            <person name="Pitluck S."/>
            <person name="Mikhailova N."/>
            <person name="Pati A."/>
            <person name="Ivanova N."/>
            <person name="Mavromatis K."/>
            <person name="Chen A."/>
            <person name="Palaniappan K."/>
            <person name="Chain P."/>
            <person name="Land M."/>
            <person name="Hauser L."/>
            <person name="Chang Y.J."/>
            <person name="Jeffries C.D."/>
            <person name="Chertkov O."/>
            <person name="Brettin T."/>
            <person name="Detter J.C."/>
            <person name="Han C."/>
            <person name="Ali Z."/>
            <person name="Tindall B.J."/>
            <person name="Goker M."/>
            <person name="Bristow J."/>
            <person name="Eisen J.A."/>
            <person name="Markowitz V."/>
            <person name="Hugenholtz P."/>
            <person name="Kyrpides N.C."/>
            <person name="Klenk H.P."/>
        </authorList>
    </citation>
    <scope>NUCLEOTIDE SEQUENCE [LARGE SCALE GENOMIC DNA]</scope>
    <source>
        <strain evidence="3">DSM 44928 / JCM 14897 / NBRC 102108 / NRRL B-24433 / ID139908</strain>
    </source>
</reference>
<keyword evidence="3" id="KW-1185">Reference proteome</keyword>